<proteinExistence type="predicted"/>
<accession>A0A561EIS0</accession>
<protein>
    <submittedName>
        <fullName evidence="1">Putative membrane protein</fullName>
    </submittedName>
</protein>
<dbReference type="OrthoDB" id="3267646at2"/>
<dbReference type="GO" id="GO:0016020">
    <property type="term" value="C:membrane"/>
    <property type="evidence" value="ECO:0007669"/>
    <property type="project" value="UniProtKB-SubCell"/>
</dbReference>
<evidence type="ECO:0000313" key="1">
    <source>
        <dbReference type="EMBL" id="TWE15504.1"/>
    </source>
</evidence>
<sequence length="121" mass="13113">MPSRRVPLSLAALLGLAGVMHFRKPELFDPLVPEQLPGDARTWTYLSGAAELACAAAVAVPATRRAGGLAAAALFTAVFPGNVKMAWDWRARRTPERAIAYGRLPLQVPLVLWALKVRREA</sequence>
<name>A0A561EIS0_9ACTN</name>
<dbReference type="PANTHER" id="PTHR36974">
    <property type="entry name" value="MEMBRANE PROTEIN-RELATED"/>
    <property type="match status" value="1"/>
</dbReference>
<reference evidence="1 2" key="1">
    <citation type="submission" date="2019-06" db="EMBL/GenBank/DDBJ databases">
        <title>Sequencing the genomes of 1000 actinobacteria strains.</title>
        <authorList>
            <person name="Klenk H.-P."/>
        </authorList>
    </citation>
    <scope>NUCLEOTIDE SEQUENCE [LARGE SCALE GENOMIC DNA]</scope>
    <source>
        <strain evidence="1 2">DSM 41649</strain>
    </source>
</reference>
<dbReference type="RefSeq" id="WP_145787007.1">
    <property type="nucleotide sequence ID" value="NZ_BAAABR010000028.1"/>
</dbReference>
<keyword evidence="2" id="KW-1185">Reference proteome</keyword>
<dbReference type="PANTHER" id="PTHR36974:SF1">
    <property type="entry name" value="DOXX FAMILY MEMBRANE PROTEIN"/>
    <property type="match status" value="1"/>
</dbReference>
<dbReference type="AlphaFoldDB" id="A0A561EIS0"/>
<dbReference type="Proteomes" id="UP000318416">
    <property type="component" value="Unassembled WGS sequence"/>
</dbReference>
<organism evidence="1 2">
    <name type="scientific">Kitasatospora atroaurantiaca</name>
    <dbReference type="NCBI Taxonomy" id="285545"/>
    <lineage>
        <taxon>Bacteria</taxon>
        <taxon>Bacillati</taxon>
        <taxon>Actinomycetota</taxon>
        <taxon>Actinomycetes</taxon>
        <taxon>Kitasatosporales</taxon>
        <taxon>Streptomycetaceae</taxon>
        <taxon>Kitasatospora</taxon>
    </lineage>
</organism>
<dbReference type="GO" id="GO:0030416">
    <property type="term" value="P:methylamine metabolic process"/>
    <property type="evidence" value="ECO:0007669"/>
    <property type="project" value="InterPro"/>
</dbReference>
<comment type="caution">
    <text evidence="1">The sequence shown here is derived from an EMBL/GenBank/DDBJ whole genome shotgun (WGS) entry which is preliminary data.</text>
</comment>
<gene>
    <name evidence="1" type="ORF">FB465_0403</name>
</gene>
<evidence type="ECO:0000313" key="2">
    <source>
        <dbReference type="Proteomes" id="UP000318416"/>
    </source>
</evidence>
<dbReference type="EMBL" id="VIVR01000001">
    <property type="protein sequence ID" value="TWE15504.1"/>
    <property type="molecule type" value="Genomic_DNA"/>
</dbReference>